<evidence type="ECO:0000313" key="3">
    <source>
        <dbReference type="Proteomes" id="UP000214374"/>
    </source>
</evidence>
<dbReference type="InterPro" id="IPR057959">
    <property type="entry name" value="Shotoku_capsid"/>
</dbReference>
<dbReference type="RefSeq" id="YP_473362.1">
    <property type="nucleotide sequence ID" value="NC_007193.2"/>
</dbReference>
<feature type="compositionally biased region" description="Polar residues" evidence="1">
    <location>
        <begin position="43"/>
        <end position="53"/>
    </location>
</feature>
<dbReference type="EMBL" id="AB193315">
    <property type="protein sequence ID" value="BAE79196.1"/>
    <property type="molecule type" value="Genomic_DNA"/>
</dbReference>
<protein>
    <recommendedName>
        <fullName evidence="4">Capsid protein</fullName>
    </recommendedName>
</protein>
<evidence type="ECO:0008006" key="4">
    <source>
        <dbReference type="Google" id="ProtNLM"/>
    </source>
</evidence>
<feature type="region of interest" description="Disordered" evidence="1">
    <location>
        <begin position="368"/>
        <end position="392"/>
    </location>
</feature>
<dbReference type="KEGG" id="vg:5076468"/>
<feature type="region of interest" description="Disordered" evidence="1">
    <location>
        <begin position="1"/>
        <end position="53"/>
    </location>
</feature>
<reference evidence="2 3" key="1">
    <citation type="journal article" date="2005" name="Appl. Environ. Microbiol.">
        <title>Previously unknown virus infects marine diatom.</title>
        <authorList>
            <person name="Nagasaki K."/>
            <person name="Tomaru Y."/>
            <person name="Takao Y."/>
            <person name="Nishida K."/>
            <person name="Shirai Y."/>
            <person name="Suzuki H."/>
            <person name="Nagumo T."/>
        </authorList>
    </citation>
    <scope>NUCLEOTIDE SEQUENCE [LARGE SCALE GENOMIC DNA]</scope>
</reference>
<sequence length="392" mass="43091">MARKKSTPRRRKAVKRRRTVRRRQSPKARVRSTTTKAKRRISPSGSGSQHLTVRKQPFSNATSQPKILDGALTSSLSRRLQNVIGLTNGNGGLGTEIMHIFFAPTLGIPLIAMNSAEGVALRPSSSADPFFIGFPGQTIKFDYVSSGTTPPATGNLVTFSNECGFSKWRIVSQGLRMELANSDEENDGWFEAVRFNWRNNPADICFTPIDGTLGGAKTTDFAVAPSPVGMYALKDMAMVEQPGYTTGLLKDLKNHEFMLHPQSTTHDPIILEQSYEGTIGTTAADDMYYSVTSEVFELGNTVRGNTMKNSLVDNNMDWIYLRLHCRTNNGTTSNGSKLIVNAIQNLEVSFNPSSDFAAFQTINKMHPQQKKVDDQLNNSAEASNKRQKTGGG</sequence>
<evidence type="ECO:0000313" key="2">
    <source>
        <dbReference type="EMBL" id="BAE79196.1"/>
    </source>
</evidence>
<proteinExistence type="predicted"/>
<name>Q2L6L5_9VIRU</name>
<dbReference type="Proteomes" id="UP000214374">
    <property type="component" value="Segment"/>
</dbReference>
<keyword evidence="3" id="KW-1185">Reference proteome</keyword>
<dbReference type="GeneID" id="5076468"/>
<accession>Q2L6L5</accession>
<feature type="compositionally biased region" description="Basic residues" evidence="1">
    <location>
        <begin position="1"/>
        <end position="41"/>
    </location>
</feature>
<dbReference type="Pfam" id="PF25628">
    <property type="entry name" value="Shotoku_capsid"/>
    <property type="match status" value="1"/>
</dbReference>
<organism evidence="2 3">
    <name type="scientific">Protobacilladnavirus chasesal</name>
    <dbReference type="NCBI Taxonomy" id="3052703"/>
    <lineage>
        <taxon>Viruses</taxon>
        <taxon>Monodnaviria</taxon>
        <taxon>Shotokuvirae</taxon>
        <taxon>Cressdnaviricota</taxon>
        <taxon>Arfiviricetes</taxon>
        <taxon>Baphyvirales</taxon>
        <taxon>Bacilladnaviridae</taxon>
        <taxon>Protobacilladnavirus</taxon>
    </lineage>
</organism>
<evidence type="ECO:0000256" key="1">
    <source>
        <dbReference type="SAM" id="MobiDB-lite"/>
    </source>
</evidence>